<dbReference type="SUPFAM" id="SSF46689">
    <property type="entry name" value="Homeodomain-like"/>
    <property type="match status" value="1"/>
</dbReference>
<dbReference type="PROSITE" id="PS50045">
    <property type="entry name" value="SIGMA54_INTERACT_4"/>
    <property type="match status" value="1"/>
</dbReference>
<keyword evidence="2" id="KW-0067">ATP-binding</keyword>
<dbReference type="SMART" id="SM00382">
    <property type="entry name" value="AAA"/>
    <property type="match status" value="1"/>
</dbReference>
<dbReference type="GO" id="GO:0005524">
    <property type="term" value="F:ATP binding"/>
    <property type="evidence" value="ECO:0007669"/>
    <property type="project" value="UniProtKB-KW"/>
</dbReference>
<dbReference type="SUPFAM" id="SSF52540">
    <property type="entry name" value="P-loop containing nucleoside triphosphate hydrolases"/>
    <property type="match status" value="1"/>
</dbReference>
<dbReference type="FunFam" id="3.40.50.300:FF:000006">
    <property type="entry name" value="DNA-binding transcriptional regulator NtrC"/>
    <property type="match status" value="1"/>
</dbReference>
<evidence type="ECO:0000256" key="1">
    <source>
        <dbReference type="ARBA" id="ARBA00022741"/>
    </source>
</evidence>
<evidence type="ECO:0000256" key="5">
    <source>
        <dbReference type="ARBA" id="ARBA00023163"/>
    </source>
</evidence>
<dbReference type="EMBL" id="DSRP01000236">
    <property type="protein sequence ID" value="HGG91980.1"/>
    <property type="molecule type" value="Genomic_DNA"/>
</dbReference>
<dbReference type="Gene3D" id="1.10.8.60">
    <property type="match status" value="1"/>
</dbReference>
<dbReference type="InterPro" id="IPR025943">
    <property type="entry name" value="Sigma_54_int_dom_ATP-bd_2"/>
</dbReference>
<dbReference type="Gene3D" id="3.40.50.300">
    <property type="entry name" value="P-loop containing nucleotide triphosphate hydrolases"/>
    <property type="match status" value="1"/>
</dbReference>
<dbReference type="GO" id="GO:0006355">
    <property type="term" value="P:regulation of DNA-templated transcription"/>
    <property type="evidence" value="ECO:0007669"/>
    <property type="project" value="InterPro"/>
</dbReference>
<feature type="region of interest" description="Disordered" evidence="6">
    <location>
        <begin position="286"/>
        <end position="312"/>
    </location>
</feature>
<reference evidence="8" key="1">
    <citation type="journal article" date="2020" name="mSystems">
        <title>Genome- and Community-Level Interaction Insights into Carbon Utilization and Element Cycling Functions of Hydrothermarchaeota in Hydrothermal Sediment.</title>
        <authorList>
            <person name="Zhou Z."/>
            <person name="Liu Y."/>
            <person name="Xu W."/>
            <person name="Pan J."/>
            <person name="Luo Z.H."/>
            <person name="Li M."/>
        </authorList>
    </citation>
    <scope>NUCLEOTIDE SEQUENCE [LARGE SCALE GENOMIC DNA]</scope>
    <source>
        <strain evidence="8">SpSt-413</strain>
    </source>
</reference>
<name>A0A7C3W8N4_9BACT</name>
<dbReference type="AlphaFoldDB" id="A0A7C3W8N4"/>
<protein>
    <submittedName>
        <fullName evidence="8">Hydrogenase</fullName>
    </submittedName>
</protein>
<evidence type="ECO:0000256" key="6">
    <source>
        <dbReference type="SAM" id="MobiDB-lite"/>
    </source>
</evidence>
<dbReference type="PANTHER" id="PTHR32071">
    <property type="entry name" value="TRANSCRIPTIONAL REGULATORY PROTEIN"/>
    <property type="match status" value="1"/>
</dbReference>
<keyword evidence="5" id="KW-0804">Transcription</keyword>
<evidence type="ECO:0000259" key="7">
    <source>
        <dbReference type="PROSITE" id="PS50045"/>
    </source>
</evidence>
<dbReference type="PROSITE" id="PS00676">
    <property type="entry name" value="SIGMA54_INTERACT_2"/>
    <property type="match status" value="1"/>
</dbReference>
<evidence type="ECO:0000256" key="4">
    <source>
        <dbReference type="ARBA" id="ARBA00023125"/>
    </source>
</evidence>
<feature type="non-terminal residue" evidence="8">
    <location>
        <position position="1"/>
    </location>
</feature>
<dbReference type="PANTHER" id="PTHR32071:SF117">
    <property type="entry name" value="PTS-DEPENDENT DIHYDROXYACETONE KINASE OPERON REGULATORY PROTEIN-RELATED"/>
    <property type="match status" value="1"/>
</dbReference>
<accession>A0A7C3W8N4</accession>
<feature type="compositionally biased region" description="Gly residues" evidence="6">
    <location>
        <begin position="289"/>
        <end position="305"/>
    </location>
</feature>
<comment type="caution">
    <text evidence="8">The sequence shown here is derived from an EMBL/GenBank/DDBJ whole genome shotgun (WGS) entry which is preliminary data.</text>
</comment>
<keyword evidence="3" id="KW-0805">Transcription regulation</keyword>
<keyword evidence="4" id="KW-0238">DNA-binding</keyword>
<dbReference type="CDD" id="cd00009">
    <property type="entry name" value="AAA"/>
    <property type="match status" value="1"/>
</dbReference>
<feature type="domain" description="Sigma-54 factor interaction" evidence="7">
    <location>
        <begin position="32"/>
        <end position="261"/>
    </location>
</feature>
<evidence type="ECO:0000313" key="8">
    <source>
        <dbReference type="EMBL" id="HGG91980.1"/>
    </source>
</evidence>
<dbReference type="Pfam" id="PF00158">
    <property type="entry name" value="Sigma54_activat"/>
    <property type="match status" value="1"/>
</dbReference>
<gene>
    <name evidence="8" type="ORF">ENR59_03405</name>
</gene>
<dbReference type="PRINTS" id="PR01590">
    <property type="entry name" value="HTHFIS"/>
</dbReference>
<dbReference type="InterPro" id="IPR003593">
    <property type="entry name" value="AAA+_ATPase"/>
</dbReference>
<dbReference type="Pfam" id="PF25601">
    <property type="entry name" value="AAA_lid_14"/>
    <property type="match status" value="1"/>
</dbReference>
<evidence type="ECO:0000256" key="2">
    <source>
        <dbReference type="ARBA" id="ARBA00022840"/>
    </source>
</evidence>
<dbReference type="InterPro" id="IPR027417">
    <property type="entry name" value="P-loop_NTPase"/>
</dbReference>
<dbReference type="InterPro" id="IPR002197">
    <property type="entry name" value="HTH_Fis"/>
</dbReference>
<dbReference type="InterPro" id="IPR058031">
    <property type="entry name" value="AAA_lid_NorR"/>
</dbReference>
<dbReference type="InterPro" id="IPR002078">
    <property type="entry name" value="Sigma_54_int"/>
</dbReference>
<dbReference type="GO" id="GO:0043565">
    <property type="term" value="F:sequence-specific DNA binding"/>
    <property type="evidence" value="ECO:0007669"/>
    <property type="project" value="InterPro"/>
</dbReference>
<keyword evidence="1" id="KW-0547">Nucleotide-binding</keyword>
<dbReference type="Pfam" id="PF02954">
    <property type="entry name" value="HTH_8"/>
    <property type="match status" value="1"/>
</dbReference>
<organism evidence="8">
    <name type="scientific">Fundidesulfovibrio putealis</name>
    <dbReference type="NCBI Taxonomy" id="270496"/>
    <lineage>
        <taxon>Bacteria</taxon>
        <taxon>Pseudomonadati</taxon>
        <taxon>Thermodesulfobacteriota</taxon>
        <taxon>Desulfovibrionia</taxon>
        <taxon>Desulfovibrionales</taxon>
        <taxon>Desulfovibrionaceae</taxon>
        <taxon>Fundidesulfovibrio</taxon>
    </lineage>
</organism>
<dbReference type="Gene3D" id="1.10.10.60">
    <property type="entry name" value="Homeodomain-like"/>
    <property type="match status" value="1"/>
</dbReference>
<proteinExistence type="predicted"/>
<sequence length="392" mass="42202">VALGQALAFDRKDRECRGLRSALGVLRAQAPIVGQSPALAQAMKTARSYARTSFPVLITGESGTGKELAAQVIHQQSQRRHGPFCVQNCSAIPETLLESELFGYRKGAFTGADKDKTGLFEAADGGTVFLDEVGDMAPALQAKVLRLLQNSEVKPLGSPAVRTVDVRIIAATNRDLVKAMEEGNFREDLFYRLNVLPLHMPPLRERPQDIVPLLEYFIRRDCGRLGVERKRLSPEALERLTAHPWKGNVREMENLVKYLLTVVEGDTVDVADLPPHVAQAHVPQVPGPGACGGDAHGTGQGGPYGAGQAPASAADLAGDAPAASVTSVTGQARQSADGHGLTGYTWDALEQAYARQLLDKTRWNITKAARMAGVNRSTFDSRLKRLGIAKDV</sequence>
<evidence type="ECO:0000256" key="3">
    <source>
        <dbReference type="ARBA" id="ARBA00023015"/>
    </source>
</evidence>
<dbReference type="InterPro" id="IPR009057">
    <property type="entry name" value="Homeodomain-like_sf"/>
</dbReference>